<evidence type="ECO:0000256" key="7">
    <source>
        <dbReference type="ARBA" id="ARBA00022946"/>
    </source>
</evidence>
<gene>
    <name evidence="13" type="ORF">CA7LBN_001829</name>
</gene>
<dbReference type="PROSITE" id="PS51359">
    <property type="entry name" value="COX5B_2"/>
    <property type="match status" value="1"/>
</dbReference>
<dbReference type="GO" id="GO:0005743">
    <property type="term" value="C:mitochondrial inner membrane"/>
    <property type="evidence" value="ECO:0007669"/>
    <property type="project" value="UniProtKB-SubCell"/>
</dbReference>
<evidence type="ECO:0000256" key="8">
    <source>
        <dbReference type="ARBA" id="ARBA00023128"/>
    </source>
</evidence>
<evidence type="ECO:0000256" key="10">
    <source>
        <dbReference type="ARBA" id="ARBA00031366"/>
    </source>
</evidence>
<protein>
    <recommendedName>
        <fullName evidence="11">Cytochrome c oxidase subunit 4, mitochondrial</fullName>
    </recommendedName>
    <alternativeName>
        <fullName evidence="10">Cytochrome c oxidase polypeptide IV</fullName>
    </alternativeName>
</protein>
<dbReference type="AlphaFoldDB" id="A0A8F2VZR6"/>
<proteinExistence type="inferred from homology"/>
<dbReference type="Gene3D" id="2.60.11.10">
    <property type="entry name" value="Cytochrome c oxidase, subunit Vb"/>
    <property type="match status" value="1"/>
</dbReference>
<dbReference type="PANTHER" id="PTHR10122:SF0">
    <property type="entry name" value="CYTOCHROME C OXIDASE SUBUNIT 5B, ISOFORM A-RELATED"/>
    <property type="match status" value="1"/>
</dbReference>
<evidence type="ECO:0000256" key="2">
    <source>
        <dbReference type="ARBA" id="ARBA00004673"/>
    </source>
</evidence>
<dbReference type="FunFam" id="2.60.11.10:FF:000003">
    <property type="entry name" value="Cytochrome c oxidase subunit IV"/>
    <property type="match status" value="1"/>
</dbReference>
<dbReference type="PANTHER" id="PTHR10122">
    <property type="entry name" value="CYTOCHROME C OXIDASE SUBUNIT 5B, MITOCHONDRIAL"/>
    <property type="match status" value="1"/>
</dbReference>
<reference evidence="13" key="1">
    <citation type="submission" date="2021-06" db="EMBL/GenBank/DDBJ databases">
        <title>Candida auris outbreak in lebanese hospital.</title>
        <authorList>
            <person name="Finianos M."/>
        </authorList>
    </citation>
    <scope>NUCLEOTIDE SEQUENCE</scope>
    <source>
        <strain evidence="13">CA7LBN</strain>
    </source>
</reference>
<accession>A0A8F2VZR6</accession>
<evidence type="ECO:0000256" key="9">
    <source>
        <dbReference type="ARBA" id="ARBA00023136"/>
    </source>
</evidence>
<comment type="subcellular location">
    <subcellularLocation>
        <location evidence="1">Mitochondrion inner membrane</location>
        <topology evidence="1">Peripheral membrane protein</topology>
        <orientation evidence="1">Matrix side</orientation>
    </subcellularLocation>
</comment>
<keyword evidence="8" id="KW-0496">Mitochondrion</keyword>
<keyword evidence="4 12" id="KW-0479">Metal-binding</keyword>
<feature type="binding site" evidence="12">
    <location>
        <position position="131"/>
    </location>
    <ligand>
        <name>Zn(2+)</name>
        <dbReference type="ChEBI" id="CHEBI:29105"/>
    </ligand>
</feature>
<dbReference type="InterPro" id="IPR036972">
    <property type="entry name" value="Cyt_c_oxidase_su5b_sf"/>
</dbReference>
<feature type="binding site" evidence="12">
    <location>
        <position position="154"/>
    </location>
    <ligand>
        <name>Zn(2+)</name>
        <dbReference type="ChEBI" id="CHEBI:29105"/>
    </ligand>
</feature>
<evidence type="ECO:0000256" key="1">
    <source>
        <dbReference type="ARBA" id="ARBA00004443"/>
    </source>
</evidence>
<dbReference type="GO" id="GO:0045277">
    <property type="term" value="C:respiratory chain complex IV"/>
    <property type="evidence" value="ECO:0007669"/>
    <property type="project" value="InterPro"/>
</dbReference>
<evidence type="ECO:0000313" key="13">
    <source>
        <dbReference type="EMBL" id="QWW23028.1"/>
    </source>
</evidence>
<keyword evidence="6 12" id="KW-0862">Zinc</keyword>
<evidence type="ECO:0000256" key="6">
    <source>
        <dbReference type="ARBA" id="ARBA00022833"/>
    </source>
</evidence>
<keyword evidence="7" id="KW-0809">Transit peptide</keyword>
<sequence>MVSRSTIDKEMEIKRLSRTFARSLARPNRVMVRGLSVSRTLYQTKIEEKHKTAETIYDVTGPDSSLIGPGAKPGTIPTDLDQATGLERYEILGKREGIDVFDMEKPIKEGKGTMEDPYLVPTYIGYRYVGCRGKNGEDHKAYWMKVDESEPARCWHCGTVYAAKYLGEPGHSHH</sequence>
<evidence type="ECO:0000256" key="12">
    <source>
        <dbReference type="PIRSR" id="PIRSR602124-2"/>
    </source>
</evidence>
<name>A0A8F2VZR6_CANAR</name>
<dbReference type="Pfam" id="PF01215">
    <property type="entry name" value="COX5B"/>
    <property type="match status" value="1"/>
</dbReference>
<evidence type="ECO:0000256" key="4">
    <source>
        <dbReference type="ARBA" id="ARBA00022723"/>
    </source>
</evidence>
<dbReference type="GO" id="GO:0006123">
    <property type="term" value="P:mitochondrial electron transport, cytochrome c to oxygen"/>
    <property type="evidence" value="ECO:0007669"/>
    <property type="project" value="InterPro"/>
</dbReference>
<feature type="binding site" evidence="12">
    <location>
        <position position="157"/>
    </location>
    <ligand>
        <name>Zn(2+)</name>
        <dbReference type="ChEBI" id="CHEBI:29105"/>
    </ligand>
</feature>
<dbReference type="InterPro" id="IPR002124">
    <property type="entry name" value="Cyt_c_oxidase_su5b"/>
</dbReference>
<dbReference type="Proteomes" id="UP000825438">
    <property type="component" value="Chromosome II"/>
</dbReference>
<keyword evidence="5" id="KW-0999">Mitochondrion inner membrane</keyword>
<organism evidence="13">
    <name type="scientific">Candidozyma auris</name>
    <name type="common">Yeast</name>
    <name type="synonym">Candida auris</name>
    <dbReference type="NCBI Taxonomy" id="498019"/>
    <lineage>
        <taxon>Eukaryota</taxon>
        <taxon>Fungi</taxon>
        <taxon>Dikarya</taxon>
        <taxon>Ascomycota</taxon>
        <taxon>Saccharomycotina</taxon>
        <taxon>Pichiomycetes</taxon>
        <taxon>Metschnikowiaceae</taxon>
        <taxon>Candidozyma</taxon>
    </lineage>
</organism>
<dbReference type="GO" id="GO:0046872">
    <property type="term" value="F:metal ion binding"/>
    <property type="evidence" value="ECO:0007669"/>
    <property type="project" value="UniProtKB-KW"/>
</dbReference>
<comment type="similarity">
    <text evidence="3">Belongs to the cytochrome c oxidase subunit 5B family.</text>
</comment>
<evidence type="ECO:0000256" key="5">
    <source>
        <dbReference type="ARBA" id="ARBA00022792"/>
    </source>
</evidence>
<comment type="pathway">
    <text evidence="2">Energy metabolism; oxidative phosphorylation.</text>
</comment>
<dbReference type="SUPFAM" id="SSF57802">
    <property type="entry name" value="Rubredoxin-like"/>
    <property type="match status" value="1"/>
</dbReference>
<keyword evidence="9" id="KW-0472">Membrane</keyword>
<evidence type="ECO:0000256" key="11">
    <source>
        <dbReference type="ARBA" id="ARBA00070613"/>
    </source>
</evidence>
<feature type="binding site" evidence="12">
    <location>
        <position position="139"/>
    </location>
    <ligand>
        <name>Zn(2+)</name>
        <dbReference type="ChEBI" id="CHEBI:29105"/>
    </ligand>
</feature>
<dbReference type="CDD" id="cd00924">
    <property type="entry name" value="Cyt_c_Oxidase_Vb"/>
    <property type="match status" value="1"/>
</dbReference>
<dbReference type="EMBL" id="CP076750">
    <property type="protein sequence ID" value="QWW23028.1"/>
    <property type="molecule type" value="Genomic_DNA"/>
</dbReference>
<evidence type="ECO:0000256" key="3">
    <source>
        <dbReference type="ARBA" id="ARBA00010292"/>
    </source>
</evidence>